<dbReference type="InterPro" id="IPR011009">
    <property type="entry name" value="Kinase-like_dom_sf"/>
</dbReference>
<dbReference type="InterPro" id="IPR002575">
    <property type="entry name" value="Aminoglycoside_PTrfase"/>
</dbReference>
<dbReference type="SUPFAM" id="SSF56112">
    <property type="entry name" value="Protein kinase-like (PK-like)"/>
    <property type="match status" value="1"/>
</dbReference>
<organism evidence="2 3">
    <name type="scientific">Bacillus safensis</name>
    <dbReference type="NCBI Taxonomy" id="561879"/>
    <lineage>
        <taxon>Bacteria</taxon>
        <taxon>Bacillati</taxon>
        <taxon>Bacillota</taxon>
        <taxon>Bacilli</taxon>
        <taxon>Bacillales</taxon>
        <taxon>Bacillaceae</taxon>
        <taxon>Bacillus</taxon>
    </lineage>
</organism>
<proteinExistence type="predicted"/>
<sequence length="75" mass="8335">MAAFRGSEAWDLHPGHILIDENQCVTGVIDWSEVGVGDVSADFLSHQLLFGKEGLTKLIHAYEKKSRRENLARNG</sequence>
<reference evidence="2 3" key="1">
    <citation type="submission" date="2019-12" db="EMBL/GenBank/DDBJ databases">
        <title>Full genome sequence of a Bacillus safensis strain isolated from commercially available natto in Indonesia.</title>
        <authorList>
            <person name="Yoshida M."/>
            <person name="Uomi M."/>
            <person name="Waturangi D."/>
            <person name="Ekaputri J.J."/>
            <person name="Setiamarga D.H.E."/>
        </authorList>
    </citation>
    <scope>NUCLEOTIDE SEQUENCE [LARGE SCALE GENOMIC DNA]</scope>
    <source>
        <strain evidence="2 3">IDN1</strain>
    </source>
</reference>
<evidence type="ECO:0000259" key="1">
    <source>
        <dbReference type="Pfam" id="PF01636"/>
    </source>
</evidence>
<accession>A0A5S9M6N1</accession>
<name>A0A5S9M6N1_BACIA</name>
<dbReference type="Gene3D" id="3.90.1200.10">
    <property type="match status" value="1"/>
</dbReference>
<evidence type="ECO:0000313" key="3">
    <source>
        <dbReference type="Proteomes" id="UP000464658"/>
    </source>
</evidence>
<feature type="domain" description="Aminoglycoside phosphotransferase" evidence="1">
    <location>
        <begin position="11"/>
        <end position="65"/>
    </location>
</feature>
<dbReference type="Proteomes" id="UP000464658">
    <property type="component" value="Chromosome"/>
</dbReference>
<evidence type="ECO:0000313" key="2">
    <source>
        <dbReference type="EMBL" id="BBP88601.1"/>
    </source>
</evidence>
<dbReference type="Pfam" id="PF01636">
    <property type="entry name" value="APH"/>
    <property type="match status" value="1"/>
</dbReference>
<gene>
    <name evidence="2" type="ORF">BsIDN1_22190</name>
</gene>
<protein>
    <recommendedName>
        <fullName evidence="1">Aminoglycoside phosphotransferase domain-containing protein</fullName>
    </recommendedName>
</protein>
<dbReference type="EMBL" id="AP021906">
    <property type="protein sequence ID" value="BBP88601.1"/>
    <property type="molecule type" value="Genomic_DNA"/>
</dbReference>
<dbReference type="AlphaFoldDB" id="A0A5S9M6N1"/>